<dbReference type="GO" id="GO:0005886">
    <property type="term" value="C:plasma membrane"/>
    <property type="evidence" value="ECO:0007669"/>
    <property type="project" value="TreeGrafter"/>
</dbReference>
<evidence type="ECO:0000256" key="3">
    <source>
        <dbReference type="ARBA" id="ARBA00022989"/>
    </source>
</evidence>
<accession>A0A9Q2HF46</accession>
<feature type="transmembrane region" description="Helical" evidence="6">
    <location>
        <begin position="181"/>
        <end position="199"/>
    </location>
</feature>
<gene>
    <name evidence="7" type="ORF">HNQ45_000306</name>
</gene>
<comment type="subcellular location">
    <subcellularLocation>
        <location evidence="1">Membrane</location>
        <topology evidence="1">Multi-pass membrane protein</topology>
    </subcellularLocation>
</comment>
<proteinExistence type="inferred from homology"/>
<organism evidence="7 8">
    <name type="scientific">Nosocomiicoccus ampullae</name>
    <dbReference type="NCBI Taxonomy" id="489910"/>
    <lineage>
        <taxon>Bacteria</taxon>
        <taxon>Bacillati</taxon>
        <taxon>Bacillota</taxon>
        <taxon>Bacilli</taxon>
        <taxon>Bacillales</taxon>
        <taxon>Staphylococcaceae</taxon>
        <taxon>Nosocomiicoccus</taxon>
    </lineage>
</organism>
<evidence type="ECO:0000313" key="8">
    <source>
        <dbReference type="Proteomes" id="UP000579136"/>
    </source>
</evidence>
<feature type="transmembrane region" description="Helical" evidence="6">
    <location>
        <begin position="27"/>
        <end position="45"/>
    </location>
</feature>
<keyword evidence="2 6" id="KW-0812">Transmembrane</keyword>
<sequence length="252" mass="26670">MLSPEEVLDKAIENGIKKVNRSFQEKMILGFLGGALISLGALAFLRAIELFQGELAGFGPLIGGLLFPVGLIIILIGGGELATGNMMVVGTSLFAKHITILDYAKNIGTILFWNFIGALFVALCLGKIAGTFDPSVAISVAEGKLNGSYISMFFSAIGCNWLVGAAVWMSTGAKDAAGKAVVIYIPVAIFVILGFQHSVANFFFLSASAFSNGTTWFDLIYNAVPVILGNIVGGLLFVAAAYYYGLNSKKFK</sequence>
<dbReference type="EMBL" id="JACHHF010000002">
    <property type="protein sequence ID" value="MBB5175436.1"/>
    <property type="molecule type" value="Genomic_DNA"/>
</dbReference>
<dbReference type="RefSeq" id="WP_183672864.1">
    <property type="nucleotide sequence ID" value="NZ_CBCRYX010000001.1"/>
</dbReference>
<evidence type="ECO:0000313" key="7">
    <source>
        <dbReference type="EMBL" id="MBB5175436.1"/>
    </source>
</evidence>
<dbReference type="Proteomes" id="UP000579136">
    <property type="component" value="Unassembled WGS sequence"/>
</dbReference>
<dbReference type="AlphaFoldDB" id="A0A9Q2HF46"/>
<feature type="transmembrane region" description="Helical" evidence="6">
    <location>
        <begin position="110"/>
        <end position="129"/>
    </location>
</feature>
<evidence type="ECO:0000256" key="4">
    <source>
        <dbReference type="ARBA" id="ARBA00023136"/>
    </source>
</evidence>
<keyword evidence="3 6" id="KW-1133">Transmembrane helix</keyword>
<dbReference type="Gene3D" id="1.20.1080.10">
    <property type="entry name" value="Glycerol uptake facilitator protein"/>
    <property type="match status" value="1"/>
</dbReference>
<keyword evidence="8" id="KW-1185">Reference proteome</keyword>
<keyword evidence="4 6" id="KW-0472">Membrane</keyword>
<dbReference type="InterPro" id="IPR000292">
    <property type="entry name" value="For/NO2_transpt"/>
</dbReference>
<dbReference type="InterPro" id="IPR023271">
    <property type="entry name" value="Aquaporin-like"/>
</dbReference>
<evidence type="ECO:0000256" key="5">
    <source>
        <dbReference type="ARBA" id="ARBA00049660"/>
    </source>
</evidence>
<evidence type="ECO:0000256" key="2">
    <source>
        <dbReference type="ARBA" id="ARBA00022692"/>
    </source>
</evidence>
<dbReference type="GO" id="GO:0015499">
    <property type="term" value="F:formate transmembrane transporter activity"/>
    <property type="evidence" value="ECO:0007669"/>
    <property type="project" value="TreeGrafter"/>
</dbReference>
<feature type="transmembrane region" description="Helical" evidence="6">
    <location>
        <begin position="65"/>
        <end position="89"/>
    </location>
</feature>
<feature type="transmembrane region" description="Helical" evidence="6">
    <location>
        <begin position="149"/>
        <end position="169"/>
    </location>
</feature>
<comment type="caution">
    <text evidence="7">The sequence shown here is derived from an EMBL/GenBank/DDBJ whole genome shotgun (WGS) entry which is preliminary data.</text>
</comment>
<dbReference type="Pfam" id="PF01226">
    <property type="entry name" value="Form_Nir_trans"/>
    <property type="match status" value="1"/>
</dbReference>
<comment type="similarity">
    <text evidence="5">Belongs to the FNT transporter (TC 1.A.16) family.</text>
</comment>
<protein>
    <submittedName>
        <fullName evidence="7">Formate/nitrite transporter</fullName>
    </submittedName>
</protein>
<dbReference type="PANTHER" id="PTHR30520:SF6">
    <property type="entry name" value="FORMATE_NITRATE FAMILY TRANSPORTER (EUROFUNG)"/>
    <property type="match status" value="1"/>
</dbReference>
<evidence type="ECO:0000256" key="6">
    <source>
        <dbReference type="SAM" id="Phobius"/>
    </source>
</evidence>
<feature type="transmembrane region" description="Helical" evidence="6">
    <location>
        <begin position="219"/>
        <end position="244"/>
    </location>
</feature>
<reference evidence="7 8" key="1">
    <citation type="submission" date="2020-08" db="EMBL/GenBank/DDBJ databases">
        <title>Genomic Encyclopedia of Type Strains, Phase IV (KMG-IV): sequencing the most valuable type-strain genomes for metagenomic binning, comparative biology and taxonomic classification.</title>
        <authorList>
            <person name="Goeker M."/>
        </authorList>
    </citation>
    <scope>NUCLEOTIDE SEQUENCE [LARGE SCALE GENOMIC DNA]</scope>
    <source>
        <strain evidence="7 8">DSM 19163</strain>
    </source>
</reference>
<evidence type="ECO:0000256" key="1">
    <source>
        <dbReference type="ARBA" id="ARBA00004141"/>
    </source>
</evidence>
<name>A0A9Q2HF46_9STAP</name>
<dbReference type="PANTHER" id="PTHR30520">
    <property type="entry name" value="FORMATE TRANSPORTER-RELATED"/>
    <property type="match status" value="1"/>
</dbReference>